<dbReference type="OrthoDB" id="429932at2759"/>
<gene>
    <name evidence="4" type="ORF">MEDL_45559</name>
</gene>
<dbReference type="SMART" id="SM01340">
    <property type="entry name" value="DNA_mis_repair"/>
    <property type="match status" value="1"/>
</dbReference>
<dbReference type="GO" id="GO:0005524">
    <property type="term" value="F:ATP binding"/>
    <property type="evidence" value="ECO:0007669"/>
    <property type="project" value="InterPro"/>
</dbReference>
<dbReference type="InterPro" id="IPR038973">
    <property type="entry name" value="MutL/Mlh/Pms-like"/>
</dbReference>
<evidence type="ECO:0000313" key="4">
    <source>
        <dbReference type="EMBL" id="CAG2232868.1"/>
    </source>
</evidence>
<dbReference type="InterPro" id="IPR020568">
    <property type="entry name" value="Ribosomal_Su5_D2-typ_SF"/>
</dbReference>
<dbReference type="PANTHER" id="PTHR10073">
    <property type="entry name" value="DNA MISMATCH REPAIR PROTEIN MLH, PMS, MUTL"/>
    <property type="match status" value="1"/>
</dbReference>
<accession>A0A8S3TH46</accession>
<dbReference type="InterPro" id="IPR014721">
    <property type="entry name" value="Ribsml_uS5_D2-typ_fold_subgr"/>
</dbReference>
<dbReference type="PANTHER" id="PTHR10073:SF47">
    <property type="entry name" value="DNA MISMATCH REPAIR PROTEIN MLH3"/>
    <property type="match status" value="1"/>
</dbReference>
<dbReference type="GO" id="GO:0030983">
    <property type="term" value="F:mismatched DNA binding"/>
    <property type="evidence" value="ECO:0007669"/>
    <property type="project" value="InterPro"/>
</dbReference>
<dbReference type="SUPFAM" id="SSF55874">
    <property type="entry name" value="ATPase domain of HSP90 chaperone/DNA topoisomerase II/histidine kinase"/>
    <property type="match status" value="1"/>
</dbReference>
<dbReference type="EMBL" id="CAJPWZ010002192">
    <property type="protein sequence ID" value="CAG2232868.1"/>
    <property type="molecule type" value="Genomic_DNA"/>
</dbReference>
<dbReference type="GO" id="GO:0140664">
    <property type="term" value="F:ATP-dependent DNA damage sensor activity"/>
    <property type="evidence" value="ECO:0007669"/>
    <property type="project" value="InterPro"/>
</dbReference>
<evidence type="ECO:0000259" key="3">
    <source>
        <dbReference type="SMART" id="SM01340"/>
    </source>
</evidence>
<dbReference type="InterPro" id="IPR036890">
    <property type="entry name" value="HATPase_C_sf"/>
</dbReference>
<feature type="domain" description="DNA mismatch repair protein S5" evidence="3">
    <location>
        <begin position="188"/>
        <end position="320"/>
    </location>
</feature>
<dbReference type="GO" id="GO:0016887">
    <property type="term" value="F:ATP hydrolysis activity"/>
    <property type="evidence" value="ECO:0007669"/>
    <property type="project" value="InterPro"/>
</dbReference>
<dbReference type="Proteomes" id="UP000683360">
    <property type="component" value="Unassembled WGS sequence"/>
</dbReference>
<dbReference type="Gene3D" id="3.30.230.10">
    <property type="match status" value="1"/>
</dbReference>
<dbReference type="AlphaFoldDB" id="A0A8S3TH46"/>
<comment type="caution">
    <text evidence="4">The sequence shown here is derived from an EMBL/GenBank/DDBJ whole genome shotgun (WGS) entry which is preliminary data.</text>
</comment>
<dbReference type="InterPro" id="IPR013507">
    <property type="entry name" value="DNA_mismatch_S5_2-like"/>
</dbReference>
<evidence type="ECO:0000313" key="5">
    <source>
        <dbReference type="Proteomes" id="UP000683360"/>
    </source>
</evidence>
<protein>
    <submittedName>
        <fullName evidence="4">MLH3</fullName>
    </submittedName>
</protein>
<dbReference type="Pfam" id="PF01119">
    <property type="entry name" value="DNA_mis_repair"/>
    <property type="match status" value="1"/>
</dbReference>
<evidence type="ECO:0000256" key="1">
    <source>
        <dbReference type="ARBA" id="ARBA00006082"/>
    </source>
</evidence>
<dbReference type="Pfam" id="PF13589">
    <property type="entry name" value="HATPase_c_3"/>
    <property type="match status" value="1"/>
</dbReference>
<name>A0A8S3TH46_MYTED</name>
<organism evidence="4 5">
    <name type="scientific">Mytilus edulis</name>
    <name type="common">Blue mussel</name>
    <dbReference type="NCBI Taxonomy" id="6550"/>
    <lineage>
        <taxon>Eukaryota</taxon>
        <taxon>Metazoa</taxon>
        <taxon>Spiralia</taxon>
        <taxon>Lophotrochozoa</taxon>
        <taxon>Mollusca</taxon>
        <taxon>Bivalvia</taxon>
        <taxon>Autobranchia</taxon>
        <taxon>Pteriomorphia</taxon>
        <taxon>Mytilida</taxon>
        <taxon>Mytiloidea</taxon>
        <taxon>Mytilidae</taxon>
        <taxon>Mytilinae</taxon>
        <taxon>Mytilus</taxon>
    </lineage>
</organism>
<keyword evidence="5" id="KW-1185">Reference proteome</keyword>
<dbReference type="Gene3D" id="3.30.565.10">
    <property type="entry name" value="Histidine kinase-like ATPase, C-terminal domain"/>
    <property type="match status" value="2"/>
</dbReference>
<comment type="similarity">
    <text evidence="1">Belongs to the DNA mismatch repair MutL/HexB family.</text>
</comment>
<dbReference type="GO" id="GO:0032300">
    <property type="term" value="C:mismatch repair complex"/>
    <property type="evidence" value="ECO:0007669"/>
    <property type="project" value="InterPro"/>
</dbReference>
<proteinExistence type="inferred from homology"/>
<evidence type="ECO:0000256" key="2">
    <source>
        <dbReference type="ARBA" id="ARBA00022763"/>
    </source>
</evidence>
<reference evidence="4" key="1">
    <citation type="submission" date="2021-03" db="EMBL/GenBank/DDBJ databases">
        <authorList>
            <person name="Bekaert M."/>
        </authorList>
    </citation>
    <scope>NUCLEOTIDE SEQUENCE</scope>
</reference>
<keyword evidence="2" id="KW-0227">DNA damage</keyword>
<dbReference type="SUPFAM" id="SSF54211">
    <property type="entry name" value="Ribosomal protein S5 domain 2-like"/>
    <property type="match status" value="1"/>
</dbReference>
<dbReference type="GO" id="GO:0006298">
    <property type="term" value="P:mismatch repair"/>
    <property type="evidence" value="ECO:0007669"/>
    <property type="project" value="InterPro"/>
</dbReference>
<sequence>MGDRIASLPADVRSLLRTGVAITNVAQCVEELVVNALDAGATCVAIRVDLPCFKIQVVDNGKGIRQDDLQREALASLRDITSILEINSRSQTSTHTFCKIFQQGRPLSISDSTVPRSSAGTTVTVHDLFYNLPVRKKCCNPALDLEKIRQKVESIALIKPSISLSLRNDVSGHVVLQTHKTNNILNTFTYLFGPGKSKSLTEVSGKEVDFAVEGYIGKKGVNKKDYQFIYINGRNVLKTKLHKVVNHQLSKSLILRRKLELSTNKFRGHIMNTSPTKTTDQHGIYVLNVTCPYKEYDITFEPAKTLVEFKNFELLQHCLEKL</sequence>